<evidence type="ECO:0000256" key="13">
    <source>
        <dbReference type="SAM" id="MobiDB-lite"/>
    </source>
</evidence>
<dbReference type="PRINTS" id="PR00031">
    <property type="entry name" value="HTHREPRESSR"/>
</dbReference>
<dbReference type="InterPro" id="IPR009057">
    <property type="entry name" value="Homeodomain-like_sf"/>
</dbReference>
<evidence type="ECO:0000256" key="9">
    <source>
        <dbReference type="PROSITE-ProRule" id="PRU00108"/>
    </source>
</evidence>
<organism evidence="15 16">
    <name type="scientific">Ziziphus jujuba</name>
    <name type="common">Chinese jujube</name>
    <name type="synonym">Ziziphus sativa</name>
    <dbReference type="NCBI Taxonomy" id="326968"/>
    <lineage>
        <taxon>Eukaryota</taxon>
        <taxon>Viridiplantae</taxon>
        <taxon>Streptophyta</taxon>
        <taxon>Embryophyta</taxon>
        <taxon>Tracheophyta</taxon>
        <taxon>Spermatophyta</taxon>
        <taxon>Magnoliopsida</taxon>
        <taxon>eudicotyledons</taxon>
        <taxon>Gunneridae</taxon>
        <taxon>Pentapetalae</taxon>
        <taxon>rosids</taxon>
        <taxon>fabids</taxon>
        <taxon>Rosales</taxon>
        <taxon>Rhamnaceae</taxon>
        <taxon>Paliureae</taxon>
        <taxon>Ziziphus</taxon>
    </lineage>
</organism>
<feature type="compositionally biased region" description="Basic and acidic residues" evidence="13">
    <location>
        <begin position="159"/>
        <end position="203"/>
    </location>
</feature>
<comment type="function">
    <text evidence="8">Probable transcription factor.</text>
</comment>
<dbReference type="Pfam" id="PF00046">
    <property type="entry name" value="Homeodomain"/>
    <property type="match status" value="1"/>
</dbReference>
<evidence type="ECO:0000256" key="4">
    <source>
        <dbReference type="ARBA" id="ARBA00023155"/>
    </source>
</evidence>
<dbReference type="PANTHER" id="PTHR24326">
    <property type="entry name" value="HOMEOBOX-LEUCINE ZIPPER PROTEIN"/>
    <property type="match status" value="1"/>
</dbReference>
<evidence type="ECO:0000259" key="14">
    <source>
        <dbReference type="PROSITE" id="PS50071"/>
    </source>
</evidence>
<gene>
    <name evidence="16 17" type="primary">LOC107420758</name>
</gene>
<dbReference type="InterPro" id="IPR017970">
    <property type="entry name" value="Homeobox_CS"/>
</dbReference>
<evidence type="ECO:0000256" key="3">
    <source>
        <dbReference type="ARBA" id="ARBA00023125"/>
    </source>
</evidence>
<dbReference type="SUPFAM" id="SSF46689">
    <property type="entry name" value="Homeodomain-like"/>
    <property type="match status" value="1"/>
</dbReference>
<keyword evidence="4 9" id="KW-0371">Homeobox</keyword>
<evidence type="ECO:0000313" key="15">
    <source>
        <dbReference type="Proteomes" id="UP001652623"/>
    </source>
</evidence>
<keyword evidence="12" id="KW-0175">Coiled coil</keyword>
<dbReference type="InterPro" id="IPR001356">
    <property type="entry name" value="HD"/>
</dbReference>
<evidence type="ECO:0000313" key="17">
    <source>
        <dbReference type="RefSeq" id="XP_048330932.1"/>
    </source>
</evidence>
<evidence type="ECO:0000256" key="6">
    <source>
        <dbReference type="ARBA" id="ARBA00023242"/>
    </source>
</evidence>
<evidence type="ECO:0000256" key="7">
    <source>
        <dbReference type="ARBA" id="ARBA00025748"/>
    </source>
</evidence>
<keyword evidence="5 11" id="KW-0804">Transcription</keyword>
<evidence type="ECO:0000256" key="12">
    <source>
        <dbReference type="SAM" id="Coils"/>
    </source>
</evidence>
<dbReference type="AlphaFoldDB" id="A0A6P4AAU9"/>
<feature type="coiled-coil region" evidence="12">
    <location>
        <begin position="116"/>
        <end position="157"/>
    </location>
</feature>
<reference evidence="16" key="1">
    <citation type="submission" date="2025-04" db="UniProtKB">
        <authorList>
            <consortium name="RefSeq"/>
        </authorList>
    </citation>
    <scope>IDENTIFICATION</scope>
    <source>
        <tissue evidence="16">In vitro plantlets</tissue>
        <tissue evidence="17">Seedling</tissue>
    </source>
</reference>
<keyword evidence="15" id="KW-1185">Reference proteome</keyword>
<dbReference type="GeneID" id="107420758"/>
<feature type="DNA-binding region" description="Homeobox" evidence="9">
    <location>
        <begin position="59"/>
        <end position="118"/>
    </location>
</feature>
<accession>A0A6P4AAU9</accession>
<dbReference type="InterPro" id="IPR000047">
    <property type="entry name" value="HTH_motif"/>
</dbReference>
<protein>
    <recommendedName>
        <fullName evidence="11">Homeobox-leucine zipper protein</fullName>
    </recommendedName>
    <alternativeName>
        <fullName evidence="11">HD-ZIP protein</fullName>
    </alternativeName>
    <alternativeName>
        <fullName evidence="11">Homeodomain transcription factor</fullName>
    </alternativeName>
</protein>
<dbReference type="CDD" id="cd00086">
    <property type="entry name" value="homeodomain"/>
    <property type="match status" value="1"/>
</dbReference>
<dbReference type="RefSeq" id="XP_048330932.1">
    <property type="nucleotide sequence ID" value="XM_048474975.2"/>
</dbReference>
<dbReference type="FunFam" id="1.10.10.60:FF:000242">
    <property type="entry name" value="Homeobox-leucine zipper protein HOX13"/>
    <property type="match status" value="1"/>
</dbReference>
<evidence type="ECO:0000256" key="2">
    <source>
        <dbReference type="ARBA" id="ARBA00023015"/>
    </source>
</evidence>
<dbReference type="Proteomes" id="UP001652623">
    <property type="component" value="Chromosome 5"/>
</dbReference>
<evidence type="ECO:0000256" key="10">
    <source>
        <dbReference type="RuleBase" id="RU000682"/>
    </source>
</evidence>
<proteinExistence type="inferred from homology"/>
<dbReference type="PANTHER" id="PTHR24326:SF535">
    <property type="entry name" value="HOMEOBOX-LEUCINE ZIPPER PROTEIN"/>
    <property type="match status" value="1"/>
</dbReference>
<name>A0A6P4AAU9_ZIZJJ</name>
<feature type="domain" description="Homeobox" evidence="14">
    <location>
        <begin position="57"/>
        <end position="117"/>
    </location>
</feature>
<comment type="subcellular location">
    <subcellularLocation>
        <location evidence="1 9 10">Nucleus</location>
    </subcellularLocation>
</comment>
<dbReference type="GO" id="GO:0043565">
    <property type="term" value="F:sequence-specific DNA binding"/>
    <property type="evidence" value="ECO:0007669"/>
    <property type="project" value="InterPro"/>
</dbReference>
<dbReference type="GO" id="GO:0000981">
    <property type="term" value="F:DNA-binding transcription factor activity, RNA polymerase II-specific"/>
    <property type="evidence" value="ECO:0007669"/>
    <property type="project" value="UniProtKB-UniRule"/>
</dbReference>
<sequence length="308" mass="35341">MKRFSSSDSLGALISICPPKDHAGLVNIEERKVKESHGYSKEFQAMLDSLDQEDSVEEFTGKKRRLSSDQVKALERNFEIENKLEPERKAKLAEELGLQPRQVAIWFQNRRARWKTKQLERDYNLLKTNYDALNINYENLRQQNEALNEKIRQLKAKVCRESAESNPSVKEEESPTSRCEIESSTALDHRKNSDVQDNSDKTGSEMYGNMKLFKDGSSDSDSNGIIIMKEESNANFSLGLNGSFSSSNSATTNWFQISESRPSSFHPVKVCQTQFMRMEENGLFSNEESCNFFSVDQAPTLHWYFPEQ</sequence>
<dbReference type="GO" id="GO:0005634">
    <property type="term" value="C:nucleus"/>
    <property type="evidence" value="ECO:0007669"/>
    <property type="project" value="UniProtKB-SubCell"/>
</dbReference>
<dbReference type="KEGG" id="zju:107420758"/>
<evidence type="ECO:0000313" key="16">
    <source>
        <dbReference type="RefSeq" id="XP_015885281.1"/>
    </source>
</evidence>
<dbReference type="Pfam" id="PF02183">
    <property type="entry name" value="HALZ"/>
    <property type="match status" value="1"/>
</dbReference>
<comment type="similarity">
    <text evidence="7 11">Belongs to the HD-ZIP homeobox family. Class I subfamily.</text>
</comment>
<dbReference type="RefSeq" id="XP_015885281.1">
    <property type="nucleotide sequence ID" value="XM_016029795.2"/>
</dbReference>
<dbReference type="PROSITE" id="PS50071">
    <property type="entry name" value="HOMEOBOX_2"/>
    <property type="match status" value="1"/>
</dbReference>
<dbReference type="GO" id="GO:0045893">
    <property type="term" value="P:positive regulation of DNA-templated transcription"/>
    <property type="evidence" value="ECO:0007669"/>
    <property type="project" value="TreeGrafter"/>
</dbReference>
<dbReference type="PROSITE" id="PS00027">
    <property type="entry name" value="HOMEOBOX_1"/>
    <property type="match status" value="1"/>
</dbReference>
<dbReference type="InterPro" id="IPR045224">
    <property type="entry name" value="HDZip_class_I_plant"/>
</dbReference>
<comment type="function">
    <text evidence="11">Transcription factor.</text>
</comment>
<evidence type="ECO:0000256" key="5">
    <source>
        <dbReference type="ARBA" id="ARBA00023163"/>
    </source>
</evidence>
<keyword evidence="6 9" id="KW-0539">Nucleus</keyword>
<keyword evidence="3 9" id="KW-0238">DNA-binding</keyword>
<evidence type="ECO:0000256" key="11">
    <source>
        <dbReference type="RuleBase" id="RU369038"/>
    </source>
</evidence>
<dbReference type="SMART" id="SM00389">
    <property type="entry name" value="HOX"/>
    <property type="match status" value="1"/>
</dbReference>
<dbReference type="Gene3D" id="1.10.10.60">
    <property type="entry name" value="Homeodomain-like"/>
    <property type="match status" value="1"/>
</dbReference>
<keyword evidence="2 11" id="KW-0805">Transcription regulation</keyword>
<feature type="region of interest" description="Disordered" evidence="13">
    <location>
        <begin position="159"/>
        <end position="215"/>
    </location>
</feature>
<evidence type="ECO:0000256" key="1">
    <source>
        <dbReference type="ARBA" id="ARBA00004123"/>
    </source>
</evidence>
<evidence type="ECO:0000256" key="8">
    <source>
        <dbReference type="ARBA" id="ARBA00037260"/>
    </source>
</evidence>
<dbReference type="InterPro" id="IPR003106">
    <property type="entry name" value="Leu_zip_homeo"/>
</dbReference>